<evidence type="ECO:0000256" key="3">
    <source>
        <dbReference type="ARBA" id="ARBA00022679"/>
    </source>
</evidence>
<keyword evidence="2 5" id="KW-0489">Methyltransferase</keyword>
<dbReference type="PANTHER" id="PTHR24422:SF26">
    <property type="entry name" value="CHEMOTAXIS PROTEIN METHYLTRANSFERASE"/>
    <property type="match status" value="1"/>
</dbReference>
<gene>
    <name evidence="7" type="ORF">HV823_24440</name>
</gene>
<comment type="catalytic activity">
    <reaction evidence="1 5">
        <text>L-glutamyl-[protein] + S-adenosyl-L-methionine = [protein]-L-glutamate 5-O-methyl ester + S-adenosyl-L-homocysteine</text>
        <dbReference type="Rhea" id="RHEA:24452"/>
        <dbReference type="Rhea" id="RHEA-COMP:10208"/>
        <dbReference type="Rhea" id="RHEA-COMP:10311"/>
        <dbReference type="ChEBI" id="CHEBI:29973"/>
        <dbReference type="ChEBI" id="CHEBI:57856"/>
        <dbReference type="ChEBI" id="CHEBI:59789"/>
        <dbReference type="ChEBI" id="CHEBI:82795"/>
        <dbReference type="EC" id="2.1.1.80"/>
    </reaction>
</comment>
<dbReference type="InterPro" id="IPR036804">
    <property type="entry name" value="CheR_N_sf"/>
</dbReference>
<evidence type="ECO:0000256" key="5">
    <source>
        <dbReference type="PIRNR" id="PIRNR000410"/>
    </source>
</evidence>
<dbReference type="EMBL" id="JABXYK010000025">
    <property type="protein sequence ID" value="NVP58388.1"/>
    <property type="molecule type" value="Genomic_DNA"/>
</dbReference>
<dbReference type="SUPFAM" id="SSF47757">
    <property type="entry name" value="Chemotaxis receptor methyltransferase CheR, N-terminal domain"/>
    <property type="match status" value="1"/>
</dbReference>
<dbReference type="PROSITE" id="PS50123">
    <property type="entry name" value="CHER"/>
    <property type="match status" value="1"/>
</dbReference>
<dbReference type="PIRSF" id="PIRSF000410">
    <property type="entry name" value="CheR"/>
    <property type="match status" value="1"/>
</dbReference>
<dbReference type="Proteomes" id="UP000659172">
    <property type="component" value="Unassembled WGS sequence"/>
</dbReference>
<keyword evidence="3 5" id="KW-0808">Transferase</keyword>
<dbReference type="InterPro" id="IPR029063">
    <property type="entry name" value="SAM-dependent_MTases_sf"/>
</dbReference>
<evidence type="ECO:0000259" key="6">
    <source>
        <dbReference type="PROSITE" id="PS50123"/>
    </source>
</evidence>
<organism evidence="7 8">
    <name type="scientific">Mycoplana rhizolycopersici</name>
    <dbReference type="NCBI Taxonomy" id="2746702"/>
    <lineage>
        <taxon>Bacteria</taxon>
        <taxon>Pseudomonadati</taxon>
        <taxon>Pseudomonadota</taxon>
        <taxon>Alphaproteobacteria</taxon>
        <taxon>Hyphomicrobiales</taxon>
        <taxon>Rhizobiaceae</taxon>
        <taxon>Mycoplana</taxon>
    </lineage>
</organism>
<proteinExistence type="predicted"/>
<dbReference type="InterPro" id="IPR000780">
    <property type="entry name" value="CheR_MeTrfase"/>
</dbReference>
<keyword evidence="8" id="KW-1185">Reference proteome</keyword>
<dbReference type="InterPro" id="IPR026024">
    <property type="entry name" value="Chemotaxis_MeTrfase_CheR"/>
</dbReference>
<evidence type="ECO:0000256" key="4">
    <source>
        <dbReference type="ARBA" id="ARBA00022691"/>
    </source>
</evidence>
<comment type="function">
    <text evidence="5">Methylation of the membrane-bound methyl-accepting chemotaxis proteins (MCP) to form gamma-glutamyl methyl ester residues in MCP.</text>
</comment>
<dbReference type="PANTHER" id="PTHR24422">
    <property type="entry name" value="CHEMOTAXIS PROTEIN METHYLTRANSFERASE"/>
    <property type="match status" value="1"/>
</dbReference>
<reference evidence="7 8" key="1">
    <citation type="submission" date="2020-06" db="EMBL/GenBank/DDBJ databases">
        <title>Rhizobium sp.nov. isolated from the tomato plant.</title>
        <authorList>
            <person name="Thin K.K."/>
            <person name="Zhang X."/>
            <person name="He S."/>
        </authorList>
    </citation>
    <scope>NUCLEOTIDE SEQUENCE [LARGE SCALE GENOMIC DNA]</scope>
    <source>
        <strain evidence="7 8">DBTS2</strain>
    </source>
</reference>
<dbReference type="InterPro" id="IPR022642">
    <property type="entry name" value="CheR_C"/>
</dbReference>
<dbReference type="Gene3D" id="1.10.155.10">
    <property type="entry name" value="Chemotaxis receptor methyltransferase CheR, N-terminal domain"/>
    <property type="match status" value="1"/>
</dbReference>
<dbReference type="PRINTS" id="PR00996">
    <property type="entry name" value="CHERMTFRASE"/>
</dbReference>
<dbReference type="InterPro" id="IPR050903">
    <property type="entry name" value="Bact_Chemotaxis_MeTrfase"/>
</dbReference>
<accession>A0ABX2QKS0</accession>
<protein>
    <recommendedName>
        <fullName evidence="5">Chemotaxis protein methyltransferase</fullName>
        <ecNumber evidence="5">2.1.1.80</ecNumber>
    </recommendedName>
</protein>
<keyword evidence="4 5" id="KW-0949">S-adenosyl-L-methionine</keyword>
<dbReference type="Pfam" id="PF03705">
    <property type="entry name" value="CheR_N"/>
    <property type="match status" value="1"/>
</dbReference>
<name>A0ABX2QKS0_9HYPH</name>
<evidence type="ECO:0000256" key="1">
    <source>
        <dbReference type="ARBA" id="ARBA00001541"/>
    </source>
</evidence>
<sequence>MKRLDTVSAATALSYHDRLSSRNFKRLSTYIFDYSGIKMPPSKITMLEGRLRRRLRATGFNTFDQYCDFLFDKDGLARESIYLIDVVTTNKTDFFREPNHFDYLRDVALPDLQNKGVRRIRAWSSACSIGAEPYTMAMVLEDFRQTSAGPDYSILATDLSTEVLDRARRGIFPTEMAEPVPQEMMRRYVMEAKDPSRRVVRIAPHLRTKVGFMRLNLMDPLYKVGEPMHMIFCRNVLIYFDKKTQQQVLTRLCECLRPGGYLFIGHSESITSMDLPVRQLANTVFIRE</sequence>
<evidence type="ECO:0000313" key="8">
    <source>
        <dbReference type="Proteomes" id="UP000659172"/>
    </source>
</evidence>
<dbReference type="EC" id="2.1.1.80" evidence="5"/>
<dbReference type="SUPFAM" id="SSF53335">
    <property type="entry name" value="S-adenosyl-L-methionine-dependent methyltransferases"/>
    <property type="match status" value="1"/>
</dbReference>
<dbReference type="Gene3D" id="3.40.50.150">
    <property type="entry name" value="Vaccinia Virus protein VP39"/>
    <property type="match status" value="1"/>
</dbReference>
<comment type="caution">
    <text evidence="7">The sequence shown here is derived from an EMBL/GenBank/DDBJ whole genome shotgun (WGS) entry which is preliminary data.</text>
</comment>
<evidence type="ECO:0000256" key="2">
    <source>
        <dbReference type="ARBA" id="ARBA00022603"/>
    </source>
</evidence>
<evidence type="ECO:0000313" key="7">
    <source>
        <dbReference type="EMBL" id="NVP58388.1"/>
    </source>
</evidence>
<feature type="domain" description="CheR-type methyltransferase" evidence="6">
    <location>
        <begin position="12"/>
        <end position="288"/>
    </location>
</feature>
<dbReference type="InterPro" id="IPR022641">
    <property type="entry name" value="CheR_N"/>
</dbReference>
<dbReference type="SMART" id="SM00138">
    <property type="entry name" value="MeTrc"/>
    <property type="match status" value="1"/>
</dbReference>
<dbReference type="Pfam" id="PF01739">
    <property type="entry name" value="CheR"/>
    <property type="match status" value="1"/>
</dbReference>